<name>A0AAV4SZE5_9ARAC</name>
<feature type="compositionally biased region" description="Polar residues" evidence="1">
    <location>
        <begin position="81"/>
        <end position="91"/>
    </location>
</feature>
<dbReference type="EMBL" id="BPLQ01008745">
    <property type="protein sequence ID" value="GIY39160.1"/>
    <property type="molecule type" value="Genomic_DNA"/>
</dbReference>
<feature type="region of interest" description="Disordered" evidence="1">
    <location>
        <begin position="60"/>
        <end position="97"/>
    </location>
</feature>
<organism evidence="2 3">
    <name type="scientific">Caerostris darwini</name>
    <dbReference type="NCBI Taxonomy" id="1538125"/>
    <lineage>
        <taxon>Eukaryota</taxon>
        <taxon>Metazoa</taxon>
        <taxon>Ecdysozoa</taxon>
        <taxon>Arthropoda</taxon>
        <taxon>Chelicerata</taxon>
        <taxon>Arachnida</taxon>
        <taxon>Araneae</taxon>
        <taxon>Araneomorphae</taxon>
        <taxon>Entelegynae</taxon>
        <taxon>Araneoidea</taxon>
        <taxon>Araneidae</taxon>
        <taxon>Caerostris</taxon>
    </lineage>
</organism>
<dbReference type="Proteomes" id="UP001054837">
    <property type="component" value="Unassembled WGS sequence"/>
</dbReference>
<comment type="caution">
    <text evidence="2">The sequence shown here is derived from an EMBL/GenBank/DDBJ whole genome shotgun (WGS) entry which is preliminary data.</text>
</comment>
<proteinExistence type="predicted"/>
<reference evidence="2 3" key="1">
    <citation type="submission" date="2021-06" db="EMBL/GenBank/DDBJ databases">
        <title>Caerostris darwini draft genome.</title>
        <authorList>
            <person name="Kono N."/>
            <person name="Arakawa K."/>
        </authorList>
    </citation>
    <scope>NUCLEOTIDE SEQUENCE [LARGE SCALE GENOMIC DNA]</scope>
</reference>
<evidence type="ECO:0000313" key="2">
    <source>
        <dbReference type="EMBL" id="GIY39160.1"/>
    </source>
</evidence>
<sequence length="97" mass="10996">MTGRRANVHPSGDSCAMVEKKPYLDRDSTRRPATIGSSTFEDEAKCWRISGLFHSKRMHIRGKHRTNSKNGLVDPIEVRQPGSQPFSNAGRMSTRRR</sequence>
<evidence type="ECO:0000313" key="3">
    <source>
        <dbReference type="Proteomes" id="UP001054837"/>
    </source>
</evidence>
<protein>
    <submittedName>
        <fullName evidence="2">Uncharacterized protein</fullName>
    </submittedName>
</protein>
<feature type="region of interest" description="Disordered" evidence="1">
    <location>
        <begin position="1"/>
        <end position="36"/>
    </location>
</feature>
<keyword evidence="3" id="KW-1185">Reference proteome</keyword>
<feature type="compositionally biased region" description="Basic and acidic residues" evidence="1">
    <location>
        <begin position="18"/>
        <end position="30"/>
    </location>
</feature>
<dbReference type="AlphaFoldDB" id="A0AAV4SZE5"/>
<gene>
    <name evidence="2" type="ORF">CDAR_93621</name>
</gene>
<evidence type="ECO:0000256" key="1">
    <source>
        <dbReference type="SAM" id="MobiDB-lite"/>
    </source>
</evidence>
<accession>A0AAV4SZE5</accession>